<dbReference type="RefSeq" id="WP_144247780.1">
    <property type="nucleotide sequence ID" value="NZ_VLPK01000001.1"/>
</dbReference>
<dbReference type="Proteomes" id="UP000318733">
    <property type="component" value="Unassembled WGS sequence"/>
</dbReference>
<keyword evidence="3" id="KW-1185">Reference proteome</keyword>
<evidence type="ECO:0000256" key="1">
    <source>
        <dbReference type="SAM" id="SignalP"/>
    </source>
</evidence>
<evidence type="ECO:0008006" key="4">
    <source>
        <dbReference type="Google" id="ProtNLM"/>
    </source>
</evidence>
<gene>
    <name evidence="2" type="ORF">FO440_08595</name>
</gene>
<name>A0A556MWC9_9SPHI</name>
<evidence type="ECO:0000313" key="3">
    <source>
        <dbReference type="Proteomes" id="UP000318733"/>
    </source>
</evidence>
<keyword evidence="1" id="KW-0732">Signal</keyword>
<dbReference type="AlphaFoldDB" id="A0A556MWC9"/>
<protein>
    <recommendedName>
        <fullName evidence="4">Copper resistance protein NlpE</fullName>
    </recommendedName>
</protein>
<reference evidence="2 3" key="1">
    <citation type="submission" date="2019-07" db="EMBL/GenBank/DDBJ databases">
        <authorList>
            <person name="Huq M.A."/>
        </authorList>
    </citation>
    <scope>NUCLEOTIDE SEQUENCE [LARGE SCALE GENOMIC DNA]</scope>
    <source>
        <strain evidence="2 3">MAH-19</strain>
    </source>
</reference>
<evidence type="ECO:0000313" key="2">
    <source>
        <dbReference type="EMBL" id="TSJ44217.1"/>
    </source>
</evidence>
<organism evidence="2 3">
    <name type="scientific">Mucilaginibacter corticis</name>
    <dbReference type="NCBI Taxonomy" id="2597670"/>
    <lineage>
        <taxon>Bacteria</taxon>
        <taxon>Pseudomonadati</taxon>
        <taxon>Bacteroidota</taxon>
        <taxon>Sphingobacteriia</taxon>
        <taxon>Sphingobacteriales</taxon>
        <taxon>Sphingobacteriaceae</taxon>
        <taxon>Mucilaginibacter</taxon>
    </lineage>
</organism>
<proteinExistence type="predicted"/>
<dbReference type="OrthoDB" id="799531at2"/>
<feature type="chain" id="PRO_5022238657" description="Copper resistance protein NlpE" evidence="1">
    <location>
        <begin position="20"/>
        <end position="107"/>
    </location>
</feature>
<feature type="signal peptide" evidence="1">
    <location>
        <begin position="1"/>
        <end position="19"/>
    </location>
</feature>
<dbReference type="EMBL" id="VLPK01000001">
    <property type="protein sequence ID" value="TSJ44217.1"/>
    <property type="molecule type" value="Genomic_DNA"/>
</dbReference>
<sequence>MKKYLLLFVMALCLSTSFAANKPTPYTGYITCSNCGDASKEPGGIANHGKCAEKCIKGGKSAVLLMSDGKTLKFKSQDKVMAFIGKKVSIKGKLDGDTLDITSVKAI</sequence>
<comment type="caution">
    <text evidence="2">The sequence shown here is derived from an EMBL/GenBank/DDBJ whole genome shotgun (WGS) entry which is preliminary data.</text>
</comment>
<accession>A0A556MWC9</accession>